<evidence type="ECO:0000313" key="6">
    <source>
        <dbReference type="Proteomes" id="UP000828390"/>
    </source>
</evidence>
<reference evidence="5" key="1">
    <citation type="journal article" date="2019" name="bioRxiv">
        <title>The Genome of the Zebra Mussel, Dreissena polymorpha: A Resource for Invasive Species Research.</title>
        <authorList>
            <person name="McCartney M.A."/>
            <person name="Auch B."/>
            <person name="Kono T."/>
            <person name="Mallez S."/>
            <person name="Zhang Y."/>
            <person name="Obille A."/>
            <person name="Becker A."/>
            <person name="Abrahante J.E."/>
            <person name="Garbe J."/>
            <person name="Badalamenti J.P."/>
            <person name="Herman A."/>
            <person name="Mangelson H."/>
            <person name="Liachko I."/>
            <person name="Sullivan S."/>
            <person name="Sone E.D."/>
            <person name="Koren S."/>
            <person name="Silverstein K.A.T."/>
            <person name="Beckman K.B."/>
            <person name="Gohl D.M."/>
        </authorList>
    </citation>
    <scope>NUCLEOTIDE SEQUENCE</scope>
    <source>
        <strain evidence="5">Duluth1</strain>
        <tissue evidence="5">Whole animal</tissue>
    </source>
</reference>
<comment type="caution">
    <text evidence="5">The sequence shown here is derived from an EMBL/GenBank/DDBJ whole genome shotgun (WGS) entry which is preliminary data.</text>
</comment>
<evidence type="ECO:0000313" key="5">
    <source>
        <dbReference type="EMBL" id="KAH3834354.1"/>
    </source>
</evidence>
<proteinExistence type="inferred from homology"/>
<dbReference type="CDD" id="cd06089">
    <property type="entry name" value="KOW_RPL26"/>
    <property type="match status" value="1"/>
</dbReference>
<evidence type="ECO:0000259" key="4">
    <source>
        <dbReference type="Pfam" id="PF17136"/>
    </source>
</evidence>
<dbReference type="Pfam" id="PF17136">
    <property type="entry name" value="ribosomal_L24"/>
    <property type="match status" value="1"/>
</dbReference>
<dbReference type="EMBL" id="JAIWYP010000004">
    <property type="protein sequence ID" value="KAH3834354.1"/>
    <property type="molecule type" value="Genomic_DNA"/>
</dbReference>
<evidence type="ECO:0000256" key="1">
    <source>
        <dbReference type="ARBA" id="ARBA00010618"/>
    </source>
</evidence>
<dbReference type="InterPro" id="IPR003256">
    <property type="entry name" value="Ribosomal_uL24"/>
</dbReference>
<evidence type="ECO:0000256" key="2">
    <source>
        <dbReference type="ARBA" id="ARBA00022980"/>
    </source>
</evidence>
<dbReference type="SUPFAM" id="SSF50104">
    <property type="entry name" value="Translation proteins SH3-like domain"/>
    <property type="match status" value="1"/>
</dbReference>
<dbReference type="GO" id="GO:0003723">
    <property type="term" value="F:RNA binding"/>
    <property type="evidence" value="ECO:0007669"/>
    <property type="project" value="InterPro"/>
</dbReference>
<dbReference type="InterPro" id="IPR014722">
    <property type="entry name" value="Rib_uL2_dom2"/>
</dbReference>
<reference evidence="5" key="2">
    <citation type="submission" date="2020-11" db="EMBL/GenBank/DDBJ databases">
        <authorList>
            <person name="McCartney M.A."/>
            <person name="Auch B."/>
            <person name="Kono T."/>
            <person name="Mallez S."/>
            <person name="Becker A."/>
            <person name="Gohl D.M."/>
            <person name="Silverstein K.A.T."/>
            <person name="Koren S."/>
            <person name="Bechman K.B."/>
            <person name="Herman A."/>
            <person name="Abrahante J.E."/>
            <person name="Garbe J."/>
        </authorList>
    </citation>
    <scope>NUCLEOTIDE SEQUENCE</scope>
    <source>
        <strain evidence="5">Duluth1</strain>
        <tissue evidence="5">Whole animal</tissue>
    </source>
</reference>
<dbReference type="InterPro" id="IPR057264">
    <property type="entry name" value="Ribosomal_uL24_C"/>
</dbReference>
<feature type="domain" description="Large ribosomal subunit protein uL24 C-terminal" evidence="4">
    <location>
        <begin position="61"/>
        <end position="112"/>
    </location>
</feature>
<name>A0A9D4K7F8_DREPO</name>
<protein>
    <recommendedName>
        <fullName evidence="4">Large ribosomal subunit protein uL24 C-terminal domain-containing protein</fullName>
    </recommendedName>
</protein>
<evidence type="ECO:0000256" key="3">
    <source>
        <dbReference type="ARBA" id="ARBA00023274"/>
    </source>
</evidence>
<dbReference type="GO" id="GO:0006412">
    <property type="term" value="P:translation"/>
    <property type="evidence" value="ECO:0007669"/>
    <property type="project" value="InterPro"/>
</dbReference>
<accession>A0A9D4K7F8</accession>
<dbReference type="GO" id="GO:0005840">
    <property type="term" value="C:ribosome"/>
    <property type="evidence" value="ECO:0007669"/>
    <property type="project" value="UniProtKB-KW"/>
</dbReference>
<comment type="similarity">
    <text evidence="1">Belongs to the universal ribosomal protein uL24 family.</text>
</comment>
<organism evidence="5 6">
    <name type="scientific">Dreissena polymorpha</name>
    <name type="common">Zebra mussel</name>
    <name type="synonym">Mytilus polymorpha</name>
    <dbReference type="NCBI Taxonomy" id="45954"/>
    <lineage>
        <taxon>Eukaryota</taxon>
        <taxon>Metazoa</taxon>
        <taxon>Spiralia</taxon>
        <taxon>Lophotrochozoa</taxon>
        <taxon>Mollusca</taxon>
        <taxon>Bivalvia</taxon>
        <taxon>Autobranchia</taxon>
        <taxon>Heteroconchia</taxon>
        <taxon>Euheterodonta</taxon>
        <taxon>Imparidentia</taxon>
        <taxon>Neoheterodontei</taxon>
        <taxon>Myida</taxon>
        <taxon>Dreissenoidea</taxon>
        <taxon>Dreissenidae</taxon>
        <taxon>Dreissena</taxon>
    </lineage>
</organism>
<gene>
    <name evidence="5" type="ORF">DPMN_107677</name>
</gene>
<dbReference type="GO" id="GO:1990904">
    <property type="term" value="C:ribonucleoprotein complex"/>
    <property type="evidence" value="ECO:0007669"/>
    <property type="project" value="UniProtKB-KW"/>
</dbReference>
<sequence>MAIANIFSPPEHKVLMVELQVGPDKGKIGEVFRIVKERNWVFVEGLHIKYETERSDYDPASIGNINNTEEPLLVPHEVKLIDPADLRATDVVWRYTEDGARVRVSARTGRVIPFPKLHLNTWEDGTNAIEEFGGEQDTDMNEVKKVTFQPKLCTFEQDICESMKIDYTPRKKKGYWY</sequence>
<dbReference type="InterPro" id="IPR008991">
    <property type="entry name" value="Translation_prot_SH3-like_sf"/>
</dbReference>
<dbReference type="Proteomes" id="UP000828390">
    <property type="component" value="Unassembled WGS sequence"/>
</dbReference>
<dbReference type="GO" id="GO:0003735">
    <property type="term" value="F:structural constituent of ribosome"/>
    <property type="evidence" value="ECO:0007669"/>
    <property type="project" value="InterPro"/>
</dbReference>
<keyword evidence="6" id="KW-1185">Reference proteome</keyword>
<dbReference type="AlphaFoldDB" id="A0A9D4K7F8"/>
<keyword evidence="2" id="KW-0689">Ribosomal protein</keyword>
<dbReference type="PANTHER" id="PTHR12903">
    <property type="entry name" value="MITOCHONDRIAL RIBOSOMAL PROTEIN L24"/>
    <property type="match status" value="1"/>
</dbReference>
<dbReference type="Gene3D" id="2.30.30.30">
    <property type="match status" value="1"/>
</dbReference>
<dbReference type="InterPro" id="IPR041988">
    <property type="entry name" value="Ribosomal_uL24_KOW"/>
</dbReference>
<keyword evidence="3" id="KW-0687">Ribonucleoprotein</keyword>